<feature type="compositionally biased region" description="Low complexity" evidence="1">
    <location>
        <begin position="112"/>
        <end position="129"/>
    </location>
</feature>
<protein>
    <recommendedName>
        <fullName evidence="4">DNA-binding protein</fullName>
    </recommendedName>
</protein>
<name>A0ABT2S7S5_9FIRM</name>
<evidence type="ECO:0000256" key="1">
    <source>
        <dbReference type="SAM" id="MobiDB-lite"/>
    </source>
</evidence>
<dbReference type="EMBL" id="JAOQJV010000015">
    <property type="protein sequence ID" value="MCU6700631.1"/>
    <property type="molecule type" value="Genomic_DNA"/>
</dbReference>
<gene>
    <name evidence="2" type="ORF">OCV65_10365</name>
</gene>
<keyword evidence="3" id="KW-1185">Reference proteome</keyword>
<accession>A0ABT2S7S5</accession>
<reference evidence="2 3" key="1">
    <citation type="journal article" date="2021" name="ISME Commun">
        <title>Automated analysis of genomic sequences facilitates high-throughput and comprehensive description of bacteria.</title>
        <authorList>
            <person name="Hitch T.C.A."/>
        </authorList>
    </citation>
    <scope>NUCLEOTIDE SEQUENCE [LARGE SCALE GENOMIC DNA]</scope>
    <source>
        <strain evidence="2 3">Sanger_02</strain>
    </source>
</reference>
<sequence>MENQNRNNRVHTEEQPGKADSQIAELLPFGKENAVTTQELIKLTGCGSVRELRQRIASEREQGAIICSGSGKGYWRPKDRQEIEQFIKTMKARALNTLKVIRSARQVLKVPEGQQSIEGSESNGGSEMD</sequence>
<feature type="region of interest" description="Disordered" evidence="1">
    <location>
        <begin position="110"/>
        <end position="129"/>
    </location>
</feature>
<proteinExistence type="predicted"/>
<evidence type="ECO:0000313" key="2">
    <source>
        <dbReference type="EMBL" id="MCU6700631.1"/>
    </source>
</evidence>
<organism evidence="2 3">
    <name type="scientific">Dorea ammoniilytica</name>
    <dbReference type="NCBI Taxonomy" id="2981788"/>
    <lineage>
        <taxon>Bacteria</taxon>
        <taxon>Bacillati</taxon>
        <taxon>Bacillota</taxon>
        <taxon>Clostridia</taxon>
        <taxon>Lachnospirales</taxon>
        <taxon>Lachnospiraceae</taxon>
        <taxon>Dorea</taxon>
    </lineage>
</organism>
<feature type="region of interest" description="Disordered" evidence="1">
    <location>
        <begin position="1"/>
        <end position="22"/>
    </location>
</feature>
<evidence type="ECO:0000313" key="3">
    <source>
        <dbReference type="Proteomes" id="UP001207605"/>
    </source>
</evidence>
<dbReference type="Proteomes" id="UP001207605">
    <property type="component" value="Unassembled WGS sequence"/>
</dbReference>
<dbReference type="RefSeq" id="WP_262581979.1">
    <property type="nucleotide sequence ID" value="NZ_JAOQJV010000015.1"/>
</dbReference>
<evidence type="ECO:0008006" key="4">
    <source>
        <dbReference type="Google" id="ProtNLM"/>
    </source>
</evidence>
<comment type="caution">
    <text evidence="2">The sequence shown here is derived from an EMBL/GenBank/DDBJ whole genome shotgun (WGS) entry which is preliminary data.</text>
</comment>